<evidence type="ECO:0000256" key="3">
    <source>
        <dbReference type="ARBA" id="ARBA00022692"/>
    </source>
</evidence>
<keyword evidence="9" id="KW-1071">Ligand-gated ion channel</keyword>
<keyword evidence="2" id="KW-0813">Transport</keyword>
<evidence type="ECO:0000259" key="13">
    <source>
        <dbReference type="SMART" id="SM00079"/>
    </source>
</evidence>
<dbReference type="InterPro" id="IPR015683">
    <property type="entry name" value="Ionotropic_Glu_rcpt"/>
</dbReference>
<dbReference type="SUPFAM" id="SSF53850">
    <property type="entry name" value="Periplasmic binding protein-like II"/>
    <property type="match status" value="1"/>
</dbReference>
<keyword evidence="6 12" id="KW-0472">Membrane</keyword>
<gene>
    <name evidence="14" type="ORF">VaNZ11_004445</name>
</gene>
<dbReference type="Proteomes" id="UP001165090">
    <property type="component" value="Unassembled WGS sequence"/>
</dbReference>
<dbReference type="InterPro" id="IPR001320">
    <property type="entry name" value="Iontro_rcpt_C"/>
</dbReference>
<evidence type="ECO:0000313" key="15">
    <source>
        <dbReference type="Proteomes" id="UP001165090"/>
    </source>
</evidence>
<feature type="transmembrane region" description="Helical" evidence="12">
    <location>
        <begin position="210"/>
        <end position="228"/>
    </location>
</feature>
<keyword evidence="4 12" id="KW-1133">Transmembrane helix</keyword>
<evidence type="ECO:0000256" key="5">
    <source>
        <dbReference type="ARBA" id="ARBA00023065"/>
    </source>
</evidence>
<feature type="domain" description="Ionotropic glutamate receptor C-terminal" evidence="13">
    <location>
        <begin position="5"/>
        <end position="369"/>
    </location>
</feature>
<evidence type="ECO:0000256" key="10">
    <source>
        <dbReference type="ARBA" id="ARBA00023303"/>
    </source>
</evidence>
<dbReference type="SMART" id="SM00079">
    <property type="entry name" value="PBPe"/>
    <property type="match status" value="1"/>
</dbReference>
<keyword evidence="8" id="KW-0325">Glycoprotein</keyword>
<evidence type="ECO:0000256" key="8">
    <source>
        <dbReference type="ARBA" id="ARBA00023180"/>
    </source>
</evidence>
<evidence type="ECO:0000313" key="14">
    <source>
        <dbReference type="EMBL" id="GLI61921.1"/>
    </source>
</evidence>
<feature type="region of interest" description="Disordered" evidence="11">
    <location>
        <begin position="510"/>
        <end position="545"/>
    </location>
</feature>
<evidence type="ECO:0000256" key="6">
    <source>
        <dbReference type="ARBA" id="ARBA00023136"/>
    </source>
</evidence>
<feature type="transmembrane region" description="Helical" evidence="12">
    <location>
        <begin position="130"/>
        <end position="150"/>
    </location>
</feature>
<protein>
    <recommendedName>
        <fullName evidence="13">Ionotropic glutamate receptor C-terminal domain-containing protein</fullName>
    </recommendedName>
</protein>
<dbReference type="PANTHER" id="PTHR18966">
    <property type="entry name" value="IONOTROPIC GLUTAMATE RECEPTOR"/>
    <property type="match status" value="1"/>
</dbReference>
<evidence type="ECO:0000256" key="11">
    <source>
        <dbReference type="SAM" id="MobiDB-lite"/>
    </source>
</evidence>
<keyword evidence="5" id="KW-0406">Ion transport</keyword>
<sequence>MTSDHLRVIVAHRPPFVYCNNKTCEYPTGLLIDLFQRILNYNKITISPEYIPVSGKDDAGGMLIDNQWTGVTGKLKEGIADVALFPLTRTAARLSVIDCTYSYIDQGLSLLVQSSMQDPGPLSVLAPFSLTLWVTLLCTVIAISLLFWALDRYGSWIRARQLKALQESGHLANKPWVQGKKGRRNHVMTSFMAAAGAPERPPRISWGGQVLYVVYCFFCLIMLSSYTANLASYLAVQRADGGIEGLQDVIRKSGLIAMNPNGSTNSYFQSQDSQVMQLQNSIKYCDSSTCVEWVRQGIVQAFVSDRTVLESLAMQQPCDLAVAGDPFGPGNLVIGLQNNSRLLSQFNAALQAFNEDGTLTMLRRNWLDNRSQCGDARVKVGNSRLTISQMLGAFVFLAIGVLVAFTTGTVENLKWCILKAACCQEGFETGDLDSAEAGQWPVRSSLARAVRFSRLSTLLLSSLSKAGRSSRGGGRGSLKTSYPCEGSGVFGADSCRVASAAAPVAFGARGGQDGSTLGGRPDSDVVSSSFASDQGEGRCSNIKATDVRGGSASSLRISASHGAAGSSTPAAAAADSASAGRANCHITAIYSAATPSLVTANYDGGTSNEGLRGPQGPANQAAGQSPVGTYELVCYERAVSVQGVEKQALDDVTVHRGVRMWYHGPHDYVAPMPSSLGAATSPLGTQAVGANGCTISPQAISGCYSRDSSGDGSALLALPPPPLLSADWSPSASRWNQNS</sequence>
<keyword evidence="3 12" id="KW-0812">Transmembrane</keyword>
<dbReference type="Gene3D" id="1.10.287.70">
    <property type="match status" value="1"/>
</dbReference>
<evidence type="ECO:0000256" key="12">
    <source>
        <dbReference type="SAM" id="Phobius"/>
    </source>
</evidence>
<dbReference type="EMBL" id="BSDZ01000011">
    <property type="protein sequence ID" value="GLI61921.1"/>
    <property type="molecule type" value="Genomic_DNA"/>
</dbReference>
<accession>A0ABQ5RWC6</accession>
<proteinExistence type="predicted"/>
<evidence type="ECO:0000256" key="1">
    <source>
        <dbReference type="ARBA" id="ARBA00004141"/>
    </source>
</evidence>
<keyword evidence="10" id="KW-0407">Ion channel</keyword>
<reference evidence="14 15" key="1">
    <citation type="journal article" date="2023" name="IScience">
        <title>Expanded male sex-determining region conserved during the evolution of homothallism in the green alga Volvox.</title>
        <authorList>
            <person name="Yamamoto K."/>
            <person name="Matsuzaki R."/>
            <person name="Mahakham W."/>
            <person name="Heman W."/>
            <person name="Sekimoto H."/>
            <person name="Kawachi M."/>
            <person name="Minakuchi Y."/>
            <person name="Toyoda A."/>
            <person name="Nozaki H."/>
        </authorList>
    </citation>
    <scope>NUCLEOTIDE SEQUENCE [LARGE SCALE GENOMIC DNA]</scope>
    <source>
        <strain evidence="14 15">NIES-4468</strain>
    </source>
</reference>
<dbReference type="Pfam" id="PF00060">
    <property type="entry name" value="Lig_chan"/>
    <property type="match status" value="1"/>
</dbReference>
<dbReference type="InterPro" id="IPR019594">
    <property type="entry name" value="Glu/Gly-bd"/>
</dbReference>
<keyword evidence="7" id="KW-0675">Receptor</keyword>
<comment type="subcellular location">
    <subcellularLocation>
        <location evidence="1">Membrane</location>
        <topology evidence="1">Multi-pass membrane protein</topology>
    </subcellularLocation>
</comment>
<evidence type="ECO:0000256" key="2">
    <source>
        <dbReference type="ARBA" id="ARBA00022448"/>
    </source>
</evidence>
<organism evidence="14 15">
    <name type="scientific">Volvox africanus</name>
    <dbReference type="NCBI Taxonomy" id="51714"/>
    <lineage>
        <taxon>Eukaryota</taxon>
        <taxon>Viridiplantae</taxon>
        <taxon>Chlorophyta</taxon>
        <taxon>core chlorophytes</taxon>
        <taxon>Chlorophyceae</taxon>
        <taxon>CS clade</taxon>
        <taxon>Chlamydomonadales</taxon>
        <taxon>Volvocaceae</taxon>
        <taxon>Volvox</taxon>
    </lineage>
</organism>
<evidence type="ECO:0000256" key="9">
    <source>
        <dbReference type="ARBA" id="ARBA00023286"/>
    </source>
</evidence>
<evidence type="ECO:0000256" key="7">
    <source>
        <dbReference type="ARBA" id="ARBA00023170"/>
    </source>
</evidence>
<feature type="region of interest" description="Disordered" evidence="11">
    <location>
        <begin position="605"/>
        <end position="624"/>
    </location>
</feature>
<keyword evidence="15" id="KW-1185">Reference proteome</keyword>
<dbReference type="Pfam" id="PF10613">
    <property type="entry name" value="Lig_chan-Glu_bd"/>
    <property type="match status" value="1"/>
</dbReference>
<dbReference type="Gene3D" id="3.40.190.10">
    <property type="entry name" value="Periplasmic binding protein-like II"/>
    <property type="match status" value="1"/>
</dbReference>
<name>A0ABQ5RWC6_9CHLO</name>
<comment type="caution">
    <text evidence="14">The sequence shown here is derived from an EMBL/GenBank/DDBJ whole genome shotgun (WGS) entry which is preliminary data.</text>
</comment>
<evidence type="ECO:0000256" key="4">
    <source>
        <dbReference type="ARBA" id="ARBA00022989"/>
    </source>
</evidence>